<evidence type="ECO:0000313" key="2">
    <source>
        <dbReference type="EMBL" id="MBE9664634.1"/>
    </source>
</evidence>
<dbReference type="InterPro" id="IPR013431">
    <property type="entry name" value="Delta_60_rpt"/>
</dbReference>
<sequence>MKFKYTALMIVLAGLATSSCKKQQTEFPNPYAGGKPPLGIVSDQQQIAVPEAGLPGTDVTITATGLMPYYEKKELKFLFNGVEAVIKNATATNITVTVPALASTGITSFVVGGQLVFGPLFTVQGKVNLDPTFATTIGTDGPVLKAYAVPSSTNLILLGDFNNYDNKNIIKPIRRLTRVSADGAWDRSFLSGGGANAALYDMTRIGPYYYIAGAISGYAQQSNISRITRINTSGVIDTTQVITYKLATKYVPSFNGGVTGGLVTRIYPVGADKMIVTGNFNYYVNRDYKANTYDYKDSTIIDSTQVTMLARINIDGTLDKTWRFDPNAAGYRGRPGRSLIGPNGNFVSLMHTDGKLVCWGNFVKFDNVDANRIARLTAEGGLDNTFNIGTGANNTISFVSYNAARNKYLVCGIFNTFNGKPAPGLVLLNYDGSVDESFTAKGFEGGFANHVKLLDDGLAVVSGFFRTYGGVARNGFMFLNATGALAEGYNNTGNFTGSLSDIYETRSADNKRALLLMGGFSLFDSKPRNNIVRITIE</sequence>
<dbReference type="RefSeq" id="WP_194114130.1">
    <property type="nucleotide sequence ID" value="NZ_JADFFL010000014.1"/>
</dbReference>
<dbReference type="AlphaFoldDB" id="A0A929L544"/>
<accession>A0A929L544</accession>
<dbReference type="Pfam" id="PF16400">
    <property type="entry name" value="DUF5008"/>
    <property type="match status" value="1"/>
</dbReference>
<comment type="caution">
    <text evidence="2">The sequence shown here is derived from an EMBL/GenBank/DDBJ whole genome shotgun (WGS) entry which is preliminary data.</text>
</comment>
<dbReference type="Pfam" id="PF17164">
    <property type="entry name" value="DUF5122"/>
    <property type="match status" value="2"/>
</dbReference>
<name>A0A929L544_9SPHI</name>
<dbReference type="EMBL" id="JADFFL010000014">
    <property type="protein sequence ID" value="MBE9664634.1"/>
    <property type="molecule type" value="Genomic_DNA"/>
</dbReference>
<gene>
    <name evidence="2" type="ORF">IRJ16_22330</name>
</gene>
<dbReference type="InterPro" id="IPR013783">
    <property type="entry name" value="Ig-like_fold"/>
</dbReference>
<dbReference type="InterPro" id="IPR032175">
    <property type="entry name" value="DUF5008"/>
</dbReference>
<dbReference type="PROSITE" id="PS51257">
    <property type="entry name" value="PROKAR_LIPOPROTEIN"/>
    <property type="match status" value="1"/>
</dbReference>
<dbReference type="InterPro" id="IPR014756">
    <property type="entry name" value="Ig_E-set"/>
</dbReference>
<proteinExistence type="predicted"/>
<dbReference type="Gene3D" id="2.60.40.10">
    <property type="entry name" value="Immunoglobulins"/>
    <property type="match status" value="1"/>
</dbReference>
<keyword evidence="3" id="KW-1185">Reference proteome</keyword>
<dbReference type="SUPFAM" id="SSF81296">
    <property type="entry name" value="E set domains"/>
    <property type="match status" value="1"/>
</dbReference>
<evidence type="ECO:0000259" key="1">
    <source>
        <dbReference type="Pfam" id="PF16400"/>
    </source>
</evidence>
<dbReference type="Proteomes" id="UP000622475">
    <property type="component" value="Unassembled WGS sequence"/>
</dbReference>
<dbReference type="Gene3D" id="2.80.10.50">
    <property type="match status" value="2"/>
</dbReference>
<reference evidence="2" key="1">
    <citation type="submission" date="2020-10" db="EMBL/GenBank/DDBJ databases">
        <title>Mucilaginibacter mali sp. nov., isolated from rhizosphere soil of apple orchard.</title>
        <authorList>
            <person name="Lee J.-S."/>
            <person name="Kim H.S."/>
            <person name="Kim J.-S."/>
        </authorList>
    </citation>
    <scope>NUCLEOTIDE SEQUENCE</scope>
    <source>
        <strain evidence="2">KCTC 22746</strain>
    </source>
</reference>
<protein>
    <submittedName>
        <fullName evidence="2">DUF5008 domain-containing protein</fullName>
    </submittedName>
</protein>
<feature type="domain" description="DUF5008" evidence="1">
    <location>
        <begin position="29"/>
        <end position="119"/>
    </location>
</feature>
<organism evidence="2 3">
    <name type="scientific">Mucilaginibacter myungsuensis</name>
    <dbReference type="NCBI Taxonomy" id="649104"/>
    <lineage>
        <taxon>Bacteria</taxon>
        <taxon>Pseudomonadati</taxon>
        <taxon>Bacteroidota</taxon>
        <taxon>Sphingobacteriia</taxon>
        <taxon>Sphingobacteriales</taxon>
        <taxon>Sphingobacteriaceae</taxon>
        <taxon>Mucilaginibacter</taxon>
    </lineage>
</organism>
<evidence type="ECO:0000313" key="3">
    <source>
        <dbReference type="Proteomes" id="UP000622475"/>
    </source>
</evidence>